<keyword evidence="4" id="KW-1185">Reference proteome</keyword>
<name>A0A067CMW6_SAPPC</name>
<dbReference type="VEuPathDB" id="FungiDB:SPRG_04476"/>
<proteinExistence type="predicted"/>
<dbReference type="RefSeq" id="XP_012198790.1">
    <property type="nucleotide sequence ID" value="XM_012343400.1"/>
</dbReference>
<dbReference type="OrthoDB" id="84200at2759"/>
<protein>
    <submittedName>
        <fullName evidence="3">Uncharacterized protein</fullName>
    </submittedName>
</protein>
<dbReference type="KEGG" id="spar:SPRG_04476"/>
<evidence type="ECO:0000256" key="1">
    <source>
        <dbReference type="SAM" id="MobiDB-lite"/>
    </source>
</evidence>
<reference evidence="3 4" key="1">
    <citation type="journal article" date="2013" name="PLoS Genet.">
        <title>Distinctive expansion of potential virulence genes in the genome of the oomycete fish pathogen Saprolegnia parasitica.</title>
        <authorList>
            <person name="Jiang R.H."/>
            <person name="de Bruijn I."/>
            <person name="Haas B.J."/>
            <person name="Belmonte R."/>
            <person name="Lobach L."/>
            <person name="Christie J."/>
            <person name="van den Ackerveken G."/>
            <person name="Bottin A."/>
            <person name="Bulone V."/>
            <person name="Diaz-Moreno S.M."/>
            <person name="Dumas B."/>
            <person name="Fan L."/>
            <person name="Gaulin E."/>
            <person name="Govers F."/>
            <person name="Grenville-Briggs L.J."/>
            <person name="Horner N.R."/>
            <person name="Levin J.Z."/>
            <person name="Mammella M."/>
            <person name="Meijer H.J."/>
            <person name="Morris P."/>
            <person name="Nusbaum C."/>
            <person name="Oome S."/>
            <person name="Phillips A.J."/>
            <person name="van Rooyen D."/>
            <person name="Rzeszutek E."/>
            <person name="Saraiva M."/>
            <person name="Secombes C.J."/>
            <person name="Seidl M.F."/>
            <person name="Snel B."/>
            <person name="Stassen J.H."/>
            <person name="Sykes S."/>
            <person name="Tripathy S."/>
            <person name="van den Berg H."/>
            <person name="Vega-Arreguin J.C."/>
            <person name="Wawra S."/>
            <person name="Young S.K."/>
            <person name="Zeng Q."/>
            <person name="Dieguez-Uribeondo J."/>
            <person name="Russ C."/>
            <person name="Tyler B.M."/>
            <person name="van West P."/>
        </authorList>
    </citation>
    <scope>NUCLEOTIDE SEQUENCE [LARGE SCALE GENOMIC DNA]</scope>
    <source>
        <strain evidence="3 4">CBS 223.65</strain>
    </source>
</reference>
<evidence type="ECO:0000256" key="2">
    <source>
        <dbReference type="SAM" id="SignalP"/>
    </source>
</evidence>
<organism evidence="3 4">
    <name type="scientific">Saprolegnia parasitica (strain CBS 223.65)</name>
    <dbReference type="NCBI Taxonomy" id="695850"/>
    <lineage>
        <taxon>Eukaryota</taxon>
        <taxon>Sar</taxon>
        <taxon>Stramenopiles</taxon>
        <taxon>Oomycota</taxon>
        <taxon>Saprolegniomycetes</taxon>
        <taxon>Saprolegniales</taxon>
        <taxon>Saprolegniaceae</taxon>
        <taxon>Saprolegnia</taxon>
    </lineage>
</organism>
<feature type="signal peptide" evidence="2">
    <location>
        <begin position="1"/>
        <end position="19"/>
    </location>
</feature>
<dbReference type="OMA" id="CACMCEL"/>
<feature type="compositionally biased region" description="Basic and acidic residues" evidence="1">
    <location>
        <begin position="171"/>
        <end position="183"/>
    </location>
</feature>
<dbReference type="EMBL" id="KK583201">
    <property type="protein sequence ID" value="KDO30575.1"/>
    <property type="molecule type" value="Genomic_DNA"/>
</dbReference>
<dbReference type="GeneID" id="24126919"/>
<feature type="chain" id="PRO_5001634690" evidence="2">
    <location>
        <begin position="20"/>
        <end position="419"/>
    </location>
</feature>
<keyword evidence="2" id="KW-0732">Signal</keyword>
<feature type="compositionally biased region" description="Polar residues" evidence="1">
    <location>
        <begin position="200"/>
        <end position="213"/>
    </location>
</feature>
<feature type="region of interest" description="Disordered" evidence="1">
    <location>
        <begin position="171"/>
        <end position="215"/>
    </location>
</feature>
<accession>A0A067CMW6</accession>
<sequence length="419" mass="47008">MVLRVIALYVCACMCELLAVRVRGHIRTSILAVVSLATNDPRTSTFYEYKQNAHTRAASSSMKRGGSFFRCILRRARAENLICTSEPKIAQARSVTMRGKAAGRGTDPPLLNDDNDDETDDLDLNRWCDPDIDDQLDLLVLDDWSRPLAITEKEAALRAQRDTLRRLQREAKLRAEEKPRNESSKPAGRRPPRPKPDEIVNTNLPVQSSQLSDVASRRPQAILHLSAPPLHSIPIALRDLENDRINLALDHPSDALLVASSSAELQMVEALRQPPSSILLELPPTRERDAPLRPLQPYHPLRKGLSYASGAPVLRKLEQDRLDAALKPRGRRSLDLIDGDPSLRMRAVRKMDIERQIRQVKSCLRNSIATKNVESQPSLTAPSRLDVLRSSVSTSLLEAMLTTHHHSTNFQSHKLQVKR</sequence>
<feature type="region of interest" description="Disordered" evidence="1">
    <location>
        <begin position="93"/>
        <end position="118"/>
    </location>
</feature>
<gene>
    <name evidence="3" type="ORF">SPRG_04476</name>
</gene>
<dbReference type="AlphaFoldDB" id="A0A067CMW6"/>
<dbReference type="Proteomes" id="UP000030745">
    <property type="component" value="Unassembled WGS sequence"/>
</dbReference>
<evidence type="ECO:0000313" key="3">
    <source>
        <dbReference type="EMBL" id="KDO30575.1"/>
    </source>
</evidence>
<evidence type="ECO:0000313" key="4">
    <source>
        <dbReference type="Proteomes" id="UP000030745"/>
    </source>
</evidence>